<name>A0A6L3VFJ6_9ACTN</name>
<proteinExistence type="predicted"/>
<keyword evidence="2" id="KW-1185">Reference proteome</keyword>
<sequence length="97" mass="9979">MSSHAHDHPGVPLAAPDCPAAGAAAARRRSAALGALLTAVTVLPAAVLVVPDATAGVVNRLLLPFGLHHIPNSLIWFVFGSYNGPDGVVHGEINRYL</sequence>
<evidence type="ECO:0000313" key="2">
    <source>
        <dbReference type="Proteomes" id="UP000483004"/>
    </source>
</evidence>
<comment type="caution">
    <text evidence="1">The sequence shown here is derived from an EMBL/GenBank/DDBJ whole genome shotgun (WGS) entry which is preliminary data.</text>
</comment>
<dbReference type="EMBL" id="WBMR01000220">
    <property type="protein sequence ID" value="KAB2364531.1"/>
    <property type="molecule type" value="Genomic_DNA"/>
</dbReference>
<dbReference type="Proteomes" id="UP000483004">
    <property type="component" value="Unassembled WGS sequence"/>
</dbReference>
<accession>A0A6L3VFJ6</accession>
<feature type="non-terminal residue" evidence="1">
    <location>
        <position position="97"/>
    </location>
</feature>
<organism evidence="1 2">
    <name type="scientific">Actinomadura montaniterrae</name>
    <dbReference type="NCBI Taxonomy" id="1803903"/>
    <lineage>
        <taxon>Bacteria</taxon>
        <taxon>Bacillati</taxon>
        <taxon>Actinomycetota</taxon>
        <taxon>Actinomycetes</taxon>
        <taxon>Streptosporangiales</taxon>
        <taxon>Thermomonosporaceae</taxon>
        <taxon>Actinomadura</taxon>
    </lineage>
</organism>
<protein>
    <submittedName>
        <fullName evidence="1">Uncharacterized protein</fullName>
    </submittedName>
</protein>
<evidence type="ECO:0000313" key="1">
    <source>
        <dbReference type="EMBL" id="KAB2364531.1"/>
    </source>
</evidence>
<dbReference type="AlphaFoldDB" id="A0A6L3VFJ6"/>
<reference evidence="1 2" key="1">
    <citation type="submission" date="2019-09" db="EMBL/GenBank/DDBJ databases">
        <title>Actinomadura physcomitrii sp. nov., a novel actinomycete isolated from moss [Physcomitrium sphaericum (Ludw) Fuernr].</title>
        <authorList>
            <person name="Liu C."/>
            <person name="Zhuang X."/>
        </authorList>
    </citation>
    <scope>NUCLEOTIDE SEQUENCE [LARGE SCALE GENOMIC DNA]</scope>
    <source>
        <strain evidence="1 2">CYP1-1B</strain>
    </source>
</reference>
<gene>
    <name evidence="1" type="ORF">F9B16_41625</name>
</gene>